<dbReference type="InterPro" id="IPR057212">
    <property type="entry name" value="DUF7890"/>
</dbReference>
<gene>
    <name evidence="3" type="ORF">RHGRI_006007</name>
</gene>
<dbReference type="EMBL" id="JACTNZ010000002">
    <property type="protein sequence ID" value="KAG5563439.1"/>
    <property type="molecule type" value="Genomic_DNA"/>
</dbReference>
<dbReference type="AlphaFoldDB" id="A0AAV6LH86"/>
<dbReference type="PANTHER" id="PTHR36782:SF1">
    <property type="entry name" value="CALCIUM UNIPORTER PROTEIN"/>
    <property type="match status" value="1"/>
</dbReference>
<evidence type="ECO:0000259" key="2">
    <source>
        <dbReference type="Pfam" id="PF25418"/>
    </source>
</evidence>
<evidence type="ECO:0000313" key="3">
    <source>
        <dbReference type="EMBL" id="KAG5563439.1"/>
    </source>
</evidence>
<feature type="domain" description="DUF7890" evidence="2">
    <location>
        <begin position="81"/>
        <end position="124"/>
    </location>
</feature>
<feature type="region of interest" description="Disordered" evidence="1">
    <location>
        <begin position="33"/>
        <end position="63"/>
    </location>
</feature>
<reference evidence="3" key="1">
    <citation type="submission" date="2020-08" db="EMBL/GenBank/DDBJ databases">
        <title>Plant Genome Project.</title>
        <authorList>
            <person name="Zhang R.-G."/>
        </authorList>
    </citation>
    <scope>NUCLEOTIDE SEQUENCE</scope>
    <source>
        <strain evidence="3">WSP0</strain>
        <tissue evidence="3">Leaf</tissue>
    </source>
</reference>
<comment type="caution">
    <text evidence="3">The sequence shown here is derived from an EMBL/GenBank/DDBJ whole genome shotgun (WGS) entry which is preliminary data.</text>
</comment>
<organism evidence="3 4">
    <name type="scientific">Rhododendron griersonianum</name>
    <dbReference type="NCBI Taxonomy" id="479676"/>
    <lineage>
        <taxon>Eukaryota</taxon>
        <taxon>Viridiplantae</taxon>
        <taxon>Streptophyta</taxon>
        <taxon>Embryophyta</taxon>
        <taxon>Tracheophyta</taxon>
        <taxon>Spermatophyta</taxon>
        <taxon>Magnoliopsida</taxon>
        <taxon>eudicotyledons</taxon>
        <taxon>Gunneridae</taxon>
        <taxon>Pentapetalae</taxon>
        <taxon>asterids</taxon>
        <taxon>Ericales</taxon>
        <taxon>Ericaceae</taxon>
        <taxon>Ericoideae</taxon>
        <taxon>Rhodoreae</taxon>
        <taxon>Rhododendron</taxon>
    </lineage>
</organism>
<proteinExistence type="predicted"/>
<protein>
    <recommendedName>
        <fullName evidence="2">DUF7890 domain-containing protein</fullName>
    </recommendedName>
</protein>
<dbReference type="Pfam" id="PF25418">
    <property type="entry name" value="DUF7890"/>
    <property type="match status" value="1"/>
</dbReference>
<sequence>MLDILHPYFNMENFGSKTKLRKQNKPNYILRDDLDKKKPTNKLKKRDDKAPVEAMPLLQKEKELEREQSHRLLLSGEERGGMKVKILMTKEEAARLLSKCRDGGVLEFRDVARELVQIPASRVCCERNLTSSTNLPNCKLVEVG</sequence>
<dbReference type="Proteomes" id="UP000823749">
    <property type="component" value="Chromosome 2"/>
</dbReference>
<evidence type="ECO:0000313" key="4">
    <source>
        <dbReference type="Proteomes" id="UP000823749"/>
    </source>
</evidence>
<keyword evidence="4" id="KW-1185">Reference proteome</keyword>
<dbReference type="PANTHER" id="PTHR36782">
    <property type="entry name" value="BNAC03G62080D PROTEIN"/>
    <property type="match status" value="1"/>
</dbReference>
<evidence type="ECO:0000256" key="1">
    <source>
        <dbReference type="SAM" id="MobiDB-lite"/>
    </source>
</evidence>
<accession>A0AAV6LH86</accession>
<name>A0AAV6LH86_9ERIC</name>